<dbReference type="Pfam" id="PF03572">
    <property type="entry name" value="Peptidase_S41"/>
    <property type="match status" value="1"/>
</dbReference>
<feature type="domain" description="Tail specific protease" evidence="2">
    <location>
        <begin position="252"/>
        <end position="466"/>
    </location>
</feature>
<evidence type="ECO:0000313" key="4">
    <source>
        <dbReference type="Proteomes" id="UP000604481"/>
    </source>
</evidence>
<keyword evidence="4" id="KW-1185">Reference proteome</keyword>
<dbReference type="PANTHER" id="PTHR11261">
    <property type="entry name" value="INTERPHOTORECEPTOR RETINOID-BINDING PROTEIN"/>
    <property type="match status" value="1"/>
</dbReference>
<dbReference type="InterPro" id="IPR005151">
    <property type="entry name" value="Tail-specific_protease"/>
</dbReference>
<evidence type="ECO:0000256" key="1">
    <source>
        <dbReference type="SAM" id="SignalP"/>
    </source>
</evidence>
<dbReference type="SMART" id="SM00245">
    <property type="entry name" value="TSPc"/>
    <property type="match status" value="1"/>
</dbReference>
<dbReference type="InterPro" id="IPR029045">
    <property type="entry name" value="ClpP/crotonase-like_dom_sf"/>
</dbReference>
<feature type="signal peptide" evidence="1">
    <location>
        <begin position="1"/>
        <end position="20"/>
    </location>
</feature>
<name>A0A8J7FUZ6_9NEIS</name>
<protein>
    <submittedName>
        <fullName evidence="3">S41 family peptidase</fullName>
    </submittedName>
</protein>
<dbReference type="Gene3D" id="3.30.750.44">
    <property type="match status" value="1"/>
</dbReference>
<dbReference type="Proteomes" id="UP000604481">
    <property type="component" value="Unassembled WGS sequence"/>
</dbReference>
<dbReference type="SUPFAM" id="SSF52096">
    <property type="entry name" value="ClpP/crotonase"/>
    <property type="match status" value="1"/>
</dbReference>
<gene>
    <name evidence="3" type="ORF">INR99_00425</name>
</gene>
<dbReference type="GO" id="GO:0008236">
    <property type="term" value="F:serine-type peptidase activity"/>
    <property type="evidence" value="ECO:0007669"/>
    <property type="project" value="InterPro"/>
</dbReference>
<proteinExistence type="predicted"/>
<dbReference type="AlphaFoldDB" id="A0A8J7FUZ6"/>
<sequence>MLRYPISVCLLALLAATSPAEDLPADDEADQPAFAAAAPLPLAGLWLAPAYGYAVQLDELGAELRLTRYDYTSQYCLIADQLQQPAAALRQSLRQRGQQLEWLEPGQQFTPGILFQRATALPEACQPARLLASREQDGYQPDARRDFELVWQTYAEHYHDFSLSRTDWARQHQLGSALAPGSGDARLYGVVTQLVAPLRDGHVTVEWQGQSTTVTRKPMYLLQLADDYARQRNWSPPFTTAQQQAIDRHVSKQTRLLTALPERYAAAGKPVQRAANNLLSWFTTADQVAYLNVQQLSGFSGTEALAQDLPVLDAALERILGEVQHSRALILDLRFNPGGFDENAMRIASRFIDRPTLLYRKQARLGSSRTPARPVVVKPASGKRYKGPVIVLTSSSTFSAAEVLALSLRNLPNVILVGEASGGALSDSLHKHTPGGVQFSLSNEYYLSPQGEWFEGRGIPVRHAAPFPNETDLAQRRDPGLLKALSLIPR</sequence>
<evidence type="ECO:0000313" key="3">
    <source>
        <dbReference type="EMBL" id="MBE9607805.1"/>
    </source>
</evidence>
<dbReference type="RefSeq" id="WP_228098010.1">
    <property type="nucleotide sequence ID" value="NZ_JADFUA010000001.1"/>
</dbReference>
<keyword evidence="1" id="KW-0732">Signal</keyword>
<reference evidence="3 4" key="1">
    <citation type="submission" date="2020-10" db="EMBL/GenBank/DDBJ databases">
        <title>The genome sequence of Chitinilyticum litopenaei 4Y14.</title>
        <authorList>
            <person name="Liu Y."/>
        </authorList>
    </citation>
    <scope>NUCLEOTIDE SEQUENCE [LARGE SCALE GENOMIC DNA]</scope>
    <source>
        <strain evidence="3 4">4Y14</strain>
    </source>
</reference>
<dbReference type="Gene3D" id="3.90.226.10">
    <property type="entry name" value="2-enoyl-CoA Hydratase, Chain A, domain 1"/>
    <property type="match status" value="1"/>
</dbReference>
<evidence type="ECO:0000259" key="2">
    <source>
        <dbReference type="SMART" id="SM00245"/>
    </source>
</evidence>
<feature type="chain" id="PRO_5035239664" evidence="1">
    <location>
        <begin position="21"/>
        <end position="490"/>
    </location>
</feature>
<accession>A0A8J7FUZ6</accession>
<organism evidence="3 4">
    <name type="scientific">Chitinilyticum piscinae</name>
    <dbReference type="NCBI Taxonomy" id="2866724"/>
    <lineage>
        <taxon>Bacteria</taxon>
        <taxon>Pseudomonadati</taxon>
        <taxon>Pseudomonadota</taxon>
        <taxon>Betaproteobacteria</taxon>
        <taxon>Neisseriales</taxon>
        <taxon>Chitinibacteraceae</taxon>
        <taxon>Chitinilyticum</taxon>
    </lineage>
</organism>
<dbReference type="GO" id="GO:0006508">
    <property type="term" value="P:proteolysis"/>
    <property type="evidence" value="ECO:0007669"/>
    <property type="project" value="InterPro"/>
</dbReference>
<dbReference type="EMBL" id="JADFUA010000001">
    <property type="protein sequence ID" value="MBE9607805.1"/>
    <property type="molecule type" value="Genomic_DNA"/>
</dbReference>
<dbReference type="CDD" id="cd07563">
    <property type="entry name" value="Peptidase_S41_IRBP"/>
    <property type="match status" value="1"/>
</dbReference>
<dbReference type="PANTHER" id="PTHR11261:SF3">
    <property type="entry name" value="RETINOL-BINDING PROTEIN 3"/>
    <property type="match status" value="1"/>
</dbReference>
<comment type="caution">
    <text evidence="3">The sequence shown here is derived from an EMBL/GenBank/DDBJ whole genome shotgun (WGS) entry which is preliminary data.</text>
</comment>